<dbReference type="AlphaFoldDB" id="A0A179EWK8"/>
<gene>
    <name evidence="2" type="ORF">VFPPC_12360</name>
</gene>
<feature type="transmembrane region" description="Helical" evidence="1">
    <location>
        <begin position="86"/>
        <end position="107"/>
    </location>
</feature>
<evidence type="ECO:0000313" key="3">
    <source>
        <dbReference type="Proteomes" id="UP000078397"/>
    </source>
</evidence>
<proteinExistence type="predicted"/>
<sequence length="193" mass="22117">MPTPRCDVLGGSMWTSGSCRRVARDKYDVGLDVVILSYPRALLAFPDLSSRYESLGLERLGDHPTKTWLRACSTKVAMTESLQPRIYTSLITILVPALLLVCLRFYARRLKRVKLWWDDYLAVLSLVYGHDRLRCNLFSLRGISMLAVAFYVLILYVPKSTILPRNSRHIVWQGFSCAYWNARAVVADTWLAR</sequence>
<evidence type="ECO:0000256" key="1">
    <source>
        <dbReference type="SAM" id="Phobius"/>
    </source>
</evidence>
<dbReference type="GeneID" id="28854264"/>
<feature type="transmembrane region" description="Helical" evidence="1">
    <location>
        <begin position="138"/>
        <end position="157"/>
    </location>
</feature>
<keyword evidence="1" id="KW-1133">Transmembrane helix</keyword>
<evidence type="ECO:0000313" key="2">
    <source>
        <dbReference type="EMBL" id="OAQ57564.1"/>
    </source>
</evidence>
<keyword evidence="1" id="KW-0472">Membrane</keyword>
<dbReference type="KEGG" id="pchm:VFPPC_12360"/>
<dbReference type="EMBL" id="LSBJ02000005">
    <property type="protein sequence ID" value="OAQ57564.1"/>
    <property type="molecule type" value="Genomic_DNA"/>
</dbReference>
<keyword evidence="3" id="KW-1185">Reference proteome</keyword>
<dbReference type="Proteomes" id="UP000078397">
    <property type="component" value="Unassembled WGS sequence"/>
</dbReference>
<comment type="caution">
    <text evidence="2">The sequence shown here is derived from an EMBL/GenBank/DDBJ whole genome shotgun (WGS) entry which is preliminary data.</text>
</comment>
<keyword evidence="1" id="KW-0812">Transmembrane</keyword>
<accession>A0A179EWK8</accession>
<dbReference type="RefSeq" id="XP_018135873.1">
    <property type="nucleotide sequence ID" value="XM_018290270.1"/>
</dbReference>
<dbReference type="PROSITE" id="PS51257">
    <property type="entry name" value="PROKAR_LIPOPROTEIN"/>
    <property type="match status" value="1"/>
</dbReference>
<protein>
    <submittedName>
        <fullName evidence="2">Uncharacterized protein</fullName>
    </submittedName>
</protein>
<dbReference type="OrthoDB" id="5417844at2759"/>
<name>A0A179EWK8_METCM</name>
<organism evidence="2 3">
    <name type="scientific">Pochonia chlamydosporia 170</name>
    <dbReference type="NCBI Taxonomy" id="1380566"/>
    <lineage>
        <taxon>Eukaryota</taxon>
        <taxon>Fungi</taxon>
        <taxon>Dikarya</taxon>
        <taxon>Ascomycota</taxon>
        <taxon>Pezizomycotina</taxon>
        <taxon>Sordariomycetes</taxon>
        <taxon>Hypocreomycetidae</taxon>
        <taxon>Hypocreales</taxon>
        <taxon>Clavicipitaceae</taxon>
        <taxon>Pochonia</taxon>
    </lineage>
</organism>
<reference evidence="2 3" key="1">
    <citation type="journal article" date="2016" name="PLoS Pathog.">
        <title>Biosynthesis of antibiotic leucinostatins in bio-control fungus Purpureocillium lilacinum and their inhibition on phytophthora revealed by genome mining.</title>
        <authorList>
            <person name="Wang G."/>
            <person name="Liu Z."/>
            <person name="Lin R."/>
            <person name="Li E."/>
            <person name="Mao Z."/>
            <person name="Ling J."/>
            <person name="Yang Y."/>
            <person name="Yin W.B."/>
            <person name="Xie B."/>
        </authorList>
    </citation>
    <scope>NUCLEOTIDE SEQUENCE [LARGE SCALE GENOMIC DNA]</scope>
    <source>
        <strain evidence="2">170</strain>
    </source>
</reference>